<dbReference type="Pfam" id="PF01026">
    <property type="entry name" value="TatD_DNase"/>
    <property type="match status" value="1"/>
</dbReference>
<feature type="binding site" evidence="4">
    <location>
        <position position="89"/>
    </location>
    <ligand>
        <name>a divalent metal cation</name>
        <dbReference type="ChEBI" id="CHEBI:60240"/>
        <label>1</label>
    </ligand>
</feature>
<dbReference type="OrthoDB" id="9810005at2"/>
<dbReference type="PANTHER" id="PTHR46124">
    <property type="entry name" value="D-AMINOACYL-TRNA DEACYLASE"/>
    <property type="match status" value="1"/>
</dbReference>
<feature type="binding site" evidence="4">
    <location>
        <position position="125"/>
    </location>
    <ligand>
        <name>a divalent metal cation</name>
        <dbReference type="ChEBI" id="CHEBI:60240"/>
        <label>2</label>
    </ligand>
</feature>
<accession>A0L6L2</accession>
<dbReference type="eggNOG" id="COG0084">
    <property type="taxonomic scope" value="Bacteria"/>
</dbReference>
<dbReference type="AlphaFoldDB" id="A0L6L2"/>
<dbReference type="PROSITE" id="PS01091">
    <property type="entry name" value="TATD_3"/>
    <property type="match status" value="1"/>
</dbReference>
<dbReference type="PIRSF" id="PIRSF005902">
    <property type="entry name" value="DNase_TatD"/>
    <property type="match status" value="1"/>
</dbReference>
<dbReference type="EMBL" id="CP000471">
    <property type="protein sequence ID" value="ABK43605.1"/>
    <property type="molecule type" value="Genomic_DNA"/>
</dbReference>
<keyword evidence="3" id="KW-0378">Hydrolase</keyword>
<dbReference type="PROSITE" id="PS01090">
    <property type="entry name" value="TATD_2"/>
    <property type="match status" value="1"/>
</dbReference>
<dbReference type="Proteomes" id="UP000002586">
    <property type="component" value="Chromosome"/>
</dbReference>
<feature type="binding site" evidence="4">
    <location>
        <position position="7"/>
    </location>
    <ligand>
        <name>a divalent metal cation</name>
        <dbReference type="ChEBI" id="CHEBI:60240"/>
        <label>1</label>
    </ligand>
</feature>
<dbReference type="PROSITE" id="PS01137">
    <property type="entry name" value="TATD_1"/>
    <property type="match status" value="1"/>
</dbReference>
<dbReference type="CDD" id="cd01310">
    <property type="entry name" value="TatD_DNAse"/>
    <property type="match status" value="1"/>
</dbReference>
<dbReference type="InterPro" id="IPR018228">
    <property type="entry name" value="DNase_TatD-rel_CS"/>
</dbReference>
<comment type="similarity">
    <text evidence="1">Belongs to the metallo-dependent hydrolases superfamily. TatD-type hydrolase family.</text>
</comment>
<keyword evidence="6" id="KW-1185">Reference proteome</keyword>
<dbReference type="SUPFAM" id="SSF51556">
    <property type="entry name" value="Metallo-dependent hydrolases"/>
    <property type="match status" value="1"/>
</dbReference>
<proteinExistence type="inferred from homology"/>
<dbReference type="PANTHER" id="PTHR46124:SF3">
    <property type="entry name" value="HYDROLASE"/>
    <property type="match status" value="1"/>
</dbReference>
<evidence type="ECO:0000313" key="5">
    <source>
        <dbReference type="EMBL" id="ABK43605.1"/>
    </source>
</evidence>
<evidence type="ECO:0000256" key="1">
    <source>
        <dbReference type="ARBA" id="ARBA00009275"/>
    </source>
</evidence>
<dbReference type="GO" id="GO:0005829">
    <property type="term" value="C:cytosol"/>
    <property type="evidence" value="ECO:0007669"/>
    <property type="project" value="TreeGrafter"/>
</dbReference>
<organism evidence="5 6">
    <name type="scientific">Magnetococcus marinus (strain ATCC BAA-1437 / JCM 17883 / MC-1)</name>
    <dbReference type="NCBI Taxonomy" id="156889"/>
    <lineage>
        <taxon>Bacteria</taxon>
        <taxon>Pseudomonadati</taxon>
        <taxon>Pseudomonadota</taxon>
        <taxon>Magnetococcia</taxon>
        <taxon>Magnetococcales</taxon>
        <taxon>Magnetococcaceae</taxon>
        <taxon>Magnetococcus</taxon>
    </lineage>
</organism>
<evidence type="ECO:0000256" key="3">
    <source>
        <dbReference type="ARBA" id="ARBA00022801"/>
    </source>
</evidence>
<gene>
    <name evidence="5" type="ordered locus">Mmc1_1087</name>
</gene>
<feature type="binding site" evidence="4">
    <location>
        <position position="149"/>
    </location>
    <ligand>
        <name>a divalent metal cation</name>
        <dbReference type="ChEBI" id="CHEBI:60240"/>
        <label>2</label>
    </ligand>
</feature>
<feature type="binding site" evidence="4">
    <location>
        <position position="5"/>
    </location>
    <ligand>
        <name>a divalent metal cation</name>
        <dbReference type="ChEBI" id="CHEBI:60240"/>
        <label>1</label>
    </ligand>
</feature>
<sequence length="252" mass="27913">MIDTHCHLDDPHLYQRLEAVLSRSRAAGVSQWVVPGVSLAGFPALQKLQRPGITLALGLHPFFMAQHPVDAIDQLQYWLGLLQPPLMGEIGLDYTLPATTHAAQQHLLRQQLRLAQQRQSPLLLHVRKAHEPMLQMLNQLKFPWGGIVHAFNGSLDQATRYGRLGFKLGFGGMLTRPHSRRLQTLARSVDDTALVLETDAPDLPPHPHKGKINEPALLPVVAQKLADLRGVSLAQMVALTSRNARVALNLEC</sequence>
<evidence type="ECO:0000313" key="6">
    <source>
        <dbReference type="Proteomes" id="UP000002586"/>
    </source>
</evidence>
<feature type="binding site" evidence="4">
    <location>
        <position position="199"/>
    </location>
    <ligand>
        <name>a divalent metal cation</name>
        <dbReference type="ChEBI" id="CHEBI:60240"/>
        <label>1</label>
    </ligand>
</feature>
<evidence type="ECO:0000256" key="2">
    <source>
        <dbReference type="ARBA" id="ARBA00022723"/>
    </source>
</evidence>
<evidence type="ECO:0000256" key="4">
    <source>
        <dbReference type="PIRSR" id="PIRSR005902-1"/>
    </source>
</evidence>
<dbReference type="GO" id="GO:0016788">
    <property type="term" value="F:hydrolase activity, acting on ester bonds"/>
    <property type="evidence" value="ECO:0007669"/>
    <property type="project" value="InterPro"/>
</dbReference>
<dbReference type="InterPro" id="IPR001130">
    <property type="entry name" value="TatD-like"/>
</dbReference>
<dbReference type="HOGENOM" id="CLU_031506_0_1_5"/>
<dbReference type="FunFam" id="3.20.20.140:FF:000005">
    <property type="entry name" value="TatD family hydrolase"/>
    <property type="match status" value="1"/>
</dbReference>
<reference evidence="6" key="1">
    <citation type="journal article" date="2009" name="Appl. Environ. Microbiol.">
        <title>Complete genome sequence of the chemolithoautotrophic marine magnetotactic coccus strain MC-1.</title>
        <authorList>
            <person name="Schubbe S."/>
            <person name="Williams T.J."/>
            <person name="Xie G."/>
            <person name="Kiss H.E."/>
            <person name="Brettin T.S."/>
            <person name="Martinez D."/>
            <person name="Ross C.A."/>
            <person name="Schuler D."/>
            <person name="Cox B.L."/>
            <person name="Nealson K.H."/>
            <person name="Bazylinski D.A."/>
        </authorList>
    </citation>
    <scope>NUCLEOTIDE SEQUENCE [LARGE SCALE GENOMIC DNA]</scope>
    <source>
        <strain evidence="6">ATCC BAA-1437 / JCM 17883 / MC-1</strain>
    </source>
</reference>
<dbReference type="InterPro" id="IPR032466">
    <property type="entry name" value="Metal_Hydrolase"/>
</dbReference>
<dbReference type="STRING" id="156889.Mmc1_1087"/>
<reference evidence="5 6" key="2">
    <citation type="journal article" date="2012" name="Int. J. Syst. Evol. Microbiol.">
        <title>Magnetococcus marinus gen. nov., sp. nov., a marine, magnetotactic bacterium that represents a novel lineage (Magnetococcaceae fam. nov.; Magnetococcales ord. nov.) at the base of the Alphaproteobacteria.</title>
        <authorList>
            <person name="Bazylinski D.A."/>
            <person name="Williams T.J."/>
            <person name="Lefevre C.T."/>
            <person name="Berg R.J."/>
            <person name="Zhang C.L."/>
            <person name="Bowser S.S."/>
            <person name="Dean A.J."/>
            <person name="Beveridge T.J."/>
        </authorList>
    </citation>
    <scope>NUCLEOTIDE SEQUENCE [LARGE SCALE GENOMIC DNA]</scope>
    <source>
        <strain evidence="6">ATCC BAA-1437 / JCM 17883 / MC-1</strain>
    </source>
</reference>
<dbReference type="GO" id="GO:0046872">
    <property type="term" value="F:metal ion binding"/>
    <property type="evidence" value="ECO:0007669"/>
    <property type="project" value="UniProtKB-KW"/>
</dbReference>
<dbReference type="Gene3D" id="3.20.20.140">
    <property type="entry name" value="Metal-dependent hydrolases"/>
    <property type="match status" value="1"/>
</dbReference>
<name>A0L6L2_MAGMM</name>
<protein>
    <submittedName>
        <fullName evidence="5">TatD-related deoxyribonuclease</fullName>
    </submittedName>
</protein>
<dbReference type="KEGG" id="mgm:Mmc1_1087"/>
<dbReference type="RefSeq" id="WP_011712762.1">
    <property type="nucleotide sequence ID" value="NC_008576.1"/>
</dbReference>
<keyword evidence="2 4" id="KW-0479">Metal-binding</keyword>